<feature type="transmembrane region" description="Helical" evidence="1">
    <location>
        <begin position="154"/>
        <end position="172"/>
    </location>
</feature>
<dbReference type="Proteomes" id="UP000501570">
    <property type="component" value="Chromosome"/>
</dbReference>
<organism evidence="2 3">
    <name type="scientific">Chryseobacterium gallinarum</name>
    <dbReference type="NCBI Taxonomy" id="1324352"/>
    <lineage>
        <taxon>Bacteria</taxon>
        <taxon>Pseudomonadati</taxon>
        <taxon>Bacteroidota</taxon>
        <taxon>Flavobacteriia</taxon>
        <taxon>Flavobacteriales</taxon>
        <taxon>Weeksellaceae</taxon>
        <taxon>Chryseobacterium group</taxon>
        <taxon>Chryseobacterium</taxon>
    </lineage>
</organism>
<keyword evidence="1" id="KW-0812">Transmembrane</keyword>
<gene>
    <name evidence="2" type="ORF">FOB44_14150</name>
</gene>
<accession>A0ABX6KSZ4</accession>
<feature type="transmembrane region" description="Helical" evidence="1">
    <location>
        <begin position="178"/>
        <end position="195"/>
    </location>
</feature>
<dbReference type="EMBL" id="CP050995">
    <property type="protein sequence ID" value="QIY91724.1"/>
    <property type="molecule type" value="Genomic_DNA"/>
</dbReference>
<keyword evidence="1" id="KW-1133">Transmembrane helix</keyword>
<name>A0ABX6KSZ4_CHRGL</name>
<sequence>METKIFVKDESLWNRIQEFSLDAPDAAFPFSKKLAKEENWNRDFTAKAIEEYKKFVYLCCILPNGASPSKIVDKVWHMHLIYTQNYWEDFCPNILKRNLHHHPSKGGVEDQSKHRNWFIYTLKAYQQVFYMEAPKEIWLQNIPYRRSWWKKFRIIPLLGILLLMSSCLGEILSTITSLFISLMVAFIFGGLIGIYQGNNEQDDKNGGSCGGNSCSGGSSCGGGCGGGCGGCGGCGG</sequence>
<protein>
    <recommendedName>
        <fullName evidence="4">Glycine-rich domain-containing protein-like</fullName>
    </recommendedName>
</protein>
<dbReference type="RefSeq" id="WP_168238908.1">
    <property type="nucleotide sequence ID" value="NZ_CP050995.1"/>
</dbReference>
<keyword evidence="3" id="KW-1185">Reference proteome</keyword>
<evidence type="ECO:0000256" key="1">
    <source>
        <dbReference type="SAM" id="Phobius"/>
    </source>
</evidence>
<evidence type="ECO:0008006" key="4">
    <source>
        <dbReference type="Google" id="ProtNLM"/>
    </source>
</evidence>
<evidence type="ECO:0000313" key="2">
    <source>
        <dbReference type="EMBL" id="QIY91724.1"/>
    </source>
</evidence>
<proteinExistence type="predicted"/>
<reference evidence="2 3" key="1">
    <citation type="submission" date="2019-09" db="EMBL/GenBank/DDBJ databases">
        <title>FDA dAtabase for Regulatory Grade micrObial Sequences (FDA-ARGOS): Supporting development and validation of Infectious Disease Dx tests.</title>
        <authorList>
            <person name="Sciortino C."/>
            <person name="Tallon L."/>
            <person name="Sadzewicz L."/>
            <person name="Vavikolanu K."/>
            <person name="Mehta A."/>
            <person name="Aluvathingal J."/>
            <person name="Nadendla S."/>
            <person name="Nandy P."/>
            <person name="Geyer C."/>
            <person name="Yan Y."/>
            <person name="Sichtig H."/>
        </authorList>
    </citation>
    <scope>NUCLEOTIDE SEQUENCE [LARGE SCALE GENOMIC DNA]</scope>
    <source>
        <strain evidence="2 3">FDAARGOS_636</strain>
    </source>
</reference>
<evidence type="ECO:0000313" key="3">
    <source>
        <dbReference type="Proteomes" id="UP000501570"/>
    </source>
</evidence>
<keyword evidence="1" id="KW-0472">Membrane</keyword>